<dbReference type="InterPro" id="IPR011990">
    <property type="entry name" value="TPR-like_helical_dom_sf"/>
</dbReference>
<dbReference type="EMBL" id="JAEVFJ010000013">
    <property type="protein sequence ID" value="KAH8101121.1"/>
    <property type="molecule type" value="Genomic_DNA"/>
</dbReference>
<dbReference type="AlphaFoldDB" id="A0A8K0UQN7"/>
<keyword evidence="7" id="KW-1185">Reference proteome</keyword>
<dbReference type="Pfam" id="PF13812">
    <property type="entry name" value="PPR_3"/>
    <property type="match status" value="1"/>
</dbReference>
<reference evidence="6" key="1">
    <citation type="journal article" date="2021" name="New Phytol.">
        <title>Evolutionary innovations through gain and loss of genes in the ectomycorrhizal Boletales.</title>
        <authorList>
            <person name="Wu G."/>
            <person name="Miyauchi S."/>
            <person name="Morin E."/>
            <person name="Kuo A."/>
            <person name="Drula E."/>
            <person name="Varga T."/>
            <person name="Kohler A."/>
            <person name="Feng B."/>
            <person name="Cao Y."/>
            <person name="Lipzen A."/>
            <person name="Daum C."/>
            <person name="Hundley H."/>
            <person name="Pangilinan J."/>
            <person name="Johnson J."/>
            <person name="Barry K."/>
            <person name="LaButti K."/>
            <person name="Ng V."/>
            <person name="Ahrendt S."/>
            <person name="Min B."/>
            <person name="Choi I.G."/>
            <person name="Park H."/>
            <person name="Plett J.M."/>
            <person name="Magnuson J."/>
            <person name="Spatafora J.W."/>
            <person name="Nagy L.G."/>
            <person name="Henrissat B."/>
            <person name="Grigoriev I.V."/>
            <person name="Yang Z.L."/>
            <person name="Xu J."/>
            <person name="Martin F.M."/>
        </authorList>
    </citation>
    <scope>NUCLEOTIDE SEQUENCE</scope>
    <source>
        <strain evidence="6">KKN 215</strain>
    </source>
</reference>
<comment type="similarity">
    <text evidence="1">Belongs to the CCM1 family.</text>
</comment>
<proteinExistence type="inferred from homology"/>
<dbReference type="OrthoDB" id="185373at2759"/>
<organism evidence="6 7">
    <name type="scientific">Cristinia sonorae</name>
    <dbReference type="NCBI Taxonomy" id="1940300"/>
    <lineage>
        <taxon>Eukaryota</taxon>
        <taxon>Fungi</taxon>
        <taxon>Dikarya</taxon>
        <taxon>Basidiomycota</taxon>
        <taxon>Agaricomycotina</taxon>
        <taxon>Agaricomycetes</taxon>
        <taxon>Agaricomycetidae</taxon>
        <taxon>Agaricales</taxon>
        <taxon>Pleurotineae</taxon>
        <taxon>Stephanosporaceae</taxon>
        <taxon>Cristinia</taxon>
    </lineage>
</organism>
<dbReference type="PANTHER" id="PTHR47447">
    <property type="entry name" value="OS03G0856100 PROTEIN"/>
    <property type="match status" value="1"/>
</dbReference>
<comment type="function">
    <text evidence="3">Regulates mitochondrial small subunit maturation by controlling 15S rRNA 5'-end processing. Localizes to the 5' precursor of the 15S rRNA in a position that is subsequently occupied by mS47 in the mature yeast mtSSU. Uses structure and sequence-specific RNA recognition, binding to a single-stranded region of the precursor and specifically recognizing bases -6 to -1. The exchange of Ccm1 for mS47 is coupled to the irreversible removal of precursor rRNA that is accompanied by conformational changes of the mitoribosomal proteins uS5m and mS26. These conformational changes signal completion of 5'-end rRNA processing through protection of the mature 5'-end of the 15S rRNA and stabilization of mS47. The removal of the 5' precursor together with the dissociation of Ccm1 may be catalyzed by the 5'-3' exoribonuclease Pet127. Involved in the specific removal of group I introns in mitochondrial encoded transcripts.</text>
</comment>
<name>A0A8K0UQN7_9AGAR</name>
<evidence type="ECO:0008006" key="8">
    <source>
        <dbReference type="Google" id="ProtNLM"/>
    </source>
</evidence>
<dbReference type="Proteomes" id="UP000813824">
    <property type="component" value="Unassembled WGS sequence"/>
</dbReference>
<keyword evidence="2" id="KW-0677">Repeat</keyword>
<accession>A0A8K0UQN7</accession>
<sequence length="722" mass="82399">MASWLLPQPLIRLRLPWRCVTRPSTTLSTAVYPKYHFSTPSVSEETPFMIAIRNQPYPHVGLDLGVFEDDLEEYEATEVVYPEVAAAKGPCHVLLRLVRERNFEDAQSVYLDLKKIGVEIRPDFAYRDMAMYALKVSRTCPNEERLAEFMKWFALIPDASHKHTHHPLSRPLPYLVFSRPSIPDIPLAMDYALASASKGYYNPIRQAVALVTRYAPPSLSSTFLEQIYNLNHQYFQSISTRRRSMRRDRYYAIQNMAIRIHCSMGRLDAAVDTLRSAALRNVRITRFTAGFLLLHLQKDGDENRIHAACKLLKEVPQELGSWTTARERRIRLTSSLASRPTFLSLKNAFTEGRAPDAGLLARFFDAYKHTTGRIRGLAMLRSRAYRSPKRIKTVSSWVLAEMLNHERKRERRGVLLAFAHHFYAVGIPVRAAKFMQKLSRDPGVLNDQHPEWEPVESIVPSRYTLPVKRWPSSHHTALVWRAIVQDVESLEDVEALYQELLAHITISRNPEGVTPDDQPVPNPIRAAFDPNTLSTDPDRDRAYALPIPSPKQFDSAHFNVFLRSFAFKSEHVRAMEVFIDMCKFGIQPSVESFSIIAGALARARDLPRLWTLLGMMESSKVTSPPKYVSRQHEVVFVRPSLTTFTKIIKNLMMKEMYDPALDVVQRMKRNGVYVPGNEEVDRLLAELDSFVPPSRSEVEIKTAAEAGQIHEATYGAVIENTS</sequence>
<evidence type="ECO:0000256" key="3">
    <source>
        <dbReference type="ARBA" id="ARBA00044493"/>
    </source>
</evidence>
<comment type="subunit">
    <text evidence="4">Binds to mitochondrial small subunit 15S rRNA.</text>
</comment>
<dbReference type="PROSITE" id="PS51375">
    <property type="entry name" value="PPR"/>
    <property type="match status" value="1"/>
</dbReference>
<evidence type="ECO:0000313" key="7">
    <source>
        <dbReference type="Proteomes" id="UP000813824"/>
    </source>
</evidence>
<evidence type="ECO:0000256" key="2">
    <source>
        <dbReference type="ARBA" id="ARBA00022737"/>
    </source>
</evidence>
<protein>
    <recommendedName>
        <fullName evidence="8">Pentatricopeptide repeat protein</fullName>
    </recommendedName>
</protein>
<dbReference type="PANTHER" id="PTHR47447:SF23">
    <property type="entry name" value="PENTACOTRIPEPTIDE-REPEAT REGION OF PRORP DOMAIN-CONTAINING PROTEIN"/>
    <property type="match status" value="1"/>
</dbReference>
<dbReference type="InterPro" id="IPR002885">
    <property type="entry name" value="PPR_rpt"/>
</dbReference>
<evidence type="ECO:0000256" key="1">
    <source>
        <dbReference type="ARBA" id="ARBA00006192"/>
    </source>
</evidence>
<evidence type="ECO:0000256" key="4">
    <source>
        <dbReference type="ARBA" id="ARBA00044511"/>
    </source>
</evidence>
<feature type="repeat" description="PPR" evidence="5">
    <location>
        <begin position="554"/>
        <end position="588"/>
    </location>
</feature>
<evidence type="ECO:0000313" key="6">
    <source>
        <dbReference type="EMBL" id="KAH8101121.1"/>
    </source>
</evidence>
<gene>
    <name evidence="6" type="ORF">BXZ70DRAFT_906781</name>
</gene>
<dbReference type="Gene3D" id="1.25.40.10">
    <property type="entry name" value="Tetratricopeptide repeat domain"/>
    <property type="match status" value="1"/>
</dbReference>
<evidence type="ECO:0000256" key="5">
    <source>
        <dbReference type="PROSITE-ProRule" id="PRU00708"/>
    </source>
</evidence>
<comment type="caution">
    <text evidence="6">The sequence shown here is derived from an EMBL/GenBank/DDBJ whole genome shotgun (WGS) entry which is preliminary data.</text>
</comment>